<proteinExistence type="predicted"/>
<dbReference type="Pfam" id="PF23001">
    <property type="entry name" value="MBTP1_N"/>
    <property type="match status" value="1"/>
</dbReference>
<accession>A0AAQ3NSU3</accession>
<dbReference type="InterPro" id="IPR055143">
    <property type="entry name" value="MBTP1_N"/>
</dbReference>
<evidence type="ECO:0000259" key="2">
    <source>
        <dbReference type="Pfam" id="PF23001"/>
    </source>
</evidence>
<evidence type="ECO:0000313" key="3">
    <source>
        <dbReference type="EMBL" id="WVZ15630.1"/>
    </source>
</evidence>
<protein>
    <recommendedName>
        <fullName evidence="2">Membrane-bound transcription factor site-1 protease-like N-terminal domain-containing protein</fullName>
    </recommendedName>
</protein>
<dbReference type="EMBL" id="CP144697">
    <property type="protein sequence ID" value="WVZ15630.1"/>
    <property type="molecule type" value="Genomic_DNA"/>
</dbReference>
<feature type="signal peptide" evidence="1">
    <location>
        <begin position="1"/>
        <end position="23"/>
    </location>
</feature>
<sequence length="225" mass="25729">MATIPHQWSTFSLSLLILSVTLFQNRTPNFSPPPPNYIIVFRHYAAVDSHRIYLESALRPEGWRWIPRQNPAAQFPTDFGLVAIEDSGVVDEIRKLGSVKYVSLDMSYKRSLMTKDQRCNKKVGAFENGTEQRRGKIITAMSFCEAEEDEESVGNHSSSVKWGRELMMQVKTYGFLMLGIWGNEKDLNFDLVSLLMVVGIVLSTLCNNVFGWKPESTNAMWKLYY</sequence>
<evidence type="ECO:0000256" key="1">
    <source>
        <dbReference type="SAM" id="SignalP"/>
    </source>
</evidence>
<name>A0AAQ3NSU3_VIGMU</name>
<reference evidence="3 4" key="1">
    <citation type="journal article" date="2023" name="Life. Sci Alliance">
        <title>Evolutionary insights into 3D genome organization and epigenetic landscape of Vigna mungo.</title>
        <authorList>
            <person name="Junaid A."/>
            <person name="Singh B."/>
            <person name="Bhatia S."/>
        </authorList>
    </citation>
    <scope>NUCLEOTIDE SEQUENCE [LARGE SCALE GENOMIC DNA]</scope>
    <source>
        <strain evidence="3">Urdbean</strain>
    </source>
</reference>
<dbReference type="AlphaFoldDB" id="A0AAQ3NSU3"/>
<organism evidence="3 4">
    <name type="scientific">Vigna mungo</name>
    <name type="common">Black gram</name>
    <name type="synonym">Phaseolus mungo</name>
    <dbReference type="NCBI Taxonomy" id="3915"/>
    <lineage>
        <taxon>Eukaryota</taxon>
        <taxon>Viridiplantae</taxon>
        <taxon>Streptophyta</taxon>
        <taxon>Embryophyta</taxon>
        <taxon>Tracheophyta</taxon>
        <taxon>Spermatophyta</taxon>
        <taxon>Magnoliopsida</taxon>
        <taxon>eudicotyledons</taxon>
        <taxon>Gunneridae</taxon>
        <taxon>Pentapetalae</taxon>
        <taxon>rosids</taxon>
        <taxon>fabids</taxon>
        <taxon>Fabales</taxon>
        <taxon>Fabaceae</taxon>
        <taxon>Papilionoideae</taxon>
        <taxon>50 kb inversion clade</taxon>
        <taxon>NPAAA clade</taxon>
        <taxon>indigoferoid/millettioid clade</taxon>
        <taxon>Phaseoleae</taxon>
        <taxon>Vigna</taxon>
    </lineage>
</organism>
<gene>
    <name evidence="3" type="ORF">V8G54_013196</name>
</gene>
<feature type="chain" id="PRO_5042851904" description="Membrane-bound transcription factor site-1 protease-like N-terminal domain-containing protein" evidence="1">
    <location>
        <begin position="24"/>
        <end position="225"/>
    </location>
</feature>
<keyword evidence="1" id="KW-0732">Signal</keyword>
<dbReference type="Proteomes" id="UP001374535">
    <property type="component" value="Chromosome 4"/>
</dbReference>
<keyword evidence="4" id="KW-1185">Reference proteome</keyword>
<feature type="domain" description="Membrane-bound transcription factor site-1 protease-like N-terminal" evidence="2">
    <location>
        <begin position="36"/>
        <end position="103"/>
    </location>
</feature>
<evidence type="ECO:0000313" key="4">
    <source>
        <dbReference type="Proteomes" id="UP001374535"/>
    </source>
</evidence>